<proteinExistence type="predicted"/>
<sequence length="15" mass="1804">MQMLIMLRNILGDKK</sequence>
<accession>A0A2P2P2U2</accession>
<reference evidence="1" key="1">
    <citation type="submission" date="2018-02" db="EMBL/GenBank/DDBJ databases">
        <title>Rhizophora mucronata_Transcriptome.</title>
        <authorList>
            <person name="Meera S.P."/>
            <person name="Sreeshan A."/>
            <person name="Augustine A."/>
        </authorList>
    </citation>
    <scope>NUCLEOTIDE SEQUENCE</scope>
    <source>
        <tissue evidence="1">Leaf</tissue>
    </source>
</reference>
<organism evidence="1">
    <name type="scientific">Rhizophora mucronata</name>
    <name type="common">Asiatic mangrove</name>
    <dbReference type="NCBI Taxonomy" id="61149"/>
    <lineage>
        <taxon>Eukaryota</taxon>
        <taxon>Viridiplantae</taxon>
        <taxon>Streptophyta</taxon>
        <taxon>Embryophyta</taxon>
        <taxon>Tracheophyta</taxon>
        <taxon>Spermatophyta</taxon>
        <taxon>Magnoliopsida</taxon>
        <taxon>eudicotyledons</taxon>
        <taxon>Gunneridae</taxon>
        <taxon>Pentapetalae</taxon>
        <taxon>rosids</taxon>
        <taxon>fabids</taxon>
        <taxon>Malpighiales</taxon>
        <taxon>Rhizophoraceae</taxon>
        <taxon>Rhizophora</taxon>
    </lineage>
</organism>
<protein>
    <submittedName>
        <fullName evidence="1">Uncharacterized protein</fullName>
    </submittedName>
</protein>
<evidence type="ECO:0000313" key="1">
    <source>
        <dbReference type="EMBL" id="MBX49075.1"/>
    </source>
</evidence>
<dbReference type="EMBL" id="GGEC01068591">
    <property type="protein sequence ID" value="MBX49075.1"/>
    <property type="molecule type" value="Transcribed_RNA"/>
</dbReference>
<name>A0A2P2P2U2_RHIMU</name>